<dbReference type="EC" id="2.8.3.5" evidence="4"/>
<comment type="pathway">
    <text evidence="2">Ketone metabolism; succinyl-CoA degradation; acetoacetyl-CoA from succinyl-CoA: step 1/1.</text>
</comment>
<dbReference type="FunFam" id="3.40.1080.10:FF:000002">
    <property type="entry name" value="Succinyl-CoA:3-ketoacid-coenzyme A transferase, mitochondrial"/>
    <property type="match status" value="1"/>
</dbReference>
<proteinExistence type="inferred from homology"/>
<dbReference type="InterPro" id="IPR037171">
    <property type="entry name" value="NagB/RpiA_transferase-like"/>
</dbReference>
<dbReference type="FunCoup" id="E2A382">
    <property type="interactions" value="567"/>
</dbReference>
<dbReference type="CDD" id="cd06707">
    <property type="entry name" value="PDZ_GIPC"/>
    <property type="match status" value="1"/>
</dbReference>
<keyword evidence="7" id="KW-0496">Mitochondrion</keyword>
<dbReference type="SMART" id="SM00882">
    <property type="entry name" value="CoA_trans"/>
    <property type="match status" value="2"/>
</dbReference>
<keyword evidence="11" id="KW-1185">Reference proteome</keyword>
<dbReference type="PANTHER" id="PTHR13707:SF23">
    <property type="entry name" value="SUCCINYL-COA:3-KETOACID-COENZYME A TRANSFERASE"/>
    <property type="match status" value="1"/>
</dbReference>
<dbReference type="InterPro" id="IPR004164">
    <property type="entry name" value="CoA_transf_AS"/>
</dbReference>
<keyword evidence="6" id="KW-0809">Transit peptide</keyword>
<dbReference type="SUPFAM" id="SSF100950">
    <property type="entry name" value="NagB/RpiA/CoA transferase-like"/>
    <property type="match status" value="2"/>
</dbReference>
<dbReference type="PROSITE" id="PS01274">
    <property type="entry name" value="COA_TRANSF_2"/>
    <property type="match status" value="1"/>
</dbReference>
<dbReference type="PANTHER" id="PTHR13707">
    <property type="entry name" value="KETOACID-COENZYME A TRANSFERASE"/>
    <property type="match status" value="1"/>
</dbReference>
<dbReference type="Pfam" id="PF25082">
    <property type="entry name" value="GIPC1_GH2"/>
    <property type="match status" value="1"/>
</dbReference>
<evidence type="ECO:0000256" key="8">
    <source>
        <dbReference type="SAM" id="MobiDB-lite"/>
    </source>
</evidence>
<dbReference type="Pfam" id="PF25083">
    <property type="entry name" value="GIPC1_GH1"/>
    <property type="match status" value="1"/>
</dbReference>
<protein>
    <recommendedName>
        <fullName evidence="4">3-oxoacid CoA-transferase</fullName>
        <ecNumber evidence="4">2.8.3.5</ecNumber>
    </recommendedName>
</protein>
<dbReference type="UniPathway" id="UPA00929">
    <property type="reaction ID" value="UER00894"/>
</dbReference>
<dbReference type="FunFam" id="2.30.42.10:FF:000097">
    <property type="entry name" value="PDZ domain-containing protein GIPC1 isoform 1"/>
    <property type="match status" value="1"/>
</dbReference>
<dbReference type="SMART" id="SM00228">
    <property type="entry name" value="PDZ"/>
    <property type="match status" value="1"/>
</dbReference>
<evidence type="ECO:0000313" key="11">
    <source>
        <dbReference type="Proteomes" id="UP000000311"/>
    </source>
</evidence>
<sequence>MPLFKARATSRSPITEKAANGVQYRNHHQVGDDNNHDGSASSNGTGSRSCNNNAALQHEQTRASSRDLKSPSLVFHCQLAHGSPTGLISDFSNVRELYQKIAECYDLPAEEILFCTLNTHKVEMTELLGGQIGVGDFIFAHKKGRPKEIELMKTDDALGLTITDNGAGYAFIKRIKENSIIDRIKVIEVGDHIERINSTSLVGKRHFEVARMLKDIPKGSVFTLRLVEPQKNGFSGIGPRGDPKKGKKVGYGSGKETLRFKADGSTQIIQQIDDAAALGVEKINTILESFMGISDTELATQIWELAEGKCNSIDFAEAIDNSDLEDFGFTDEFVIELWGAVTDARAVTMAFVLKKAGDVFLRLSSSPRTIRGSIKISRVCTAHFSIKADIPQVEEEAEKLKTPVGNGKVFESIEEAVSDVHNGAKLLVGGFGLCGIPENLIACILNKGSKDLTVVSNNAGVEDFGLGILLKEHRIKKMIASYVGENPEFERQYLNGQLEVELTPQGTLAERVRAGGAGIPAFYTPTAFGTIVQEGNVILKYDKDGNAEISGEPRNVNQFNGRNYVLETAITGDFALVKAWKADTAGNLVFRKSARNFNPVMCKAAKISIVEVEEIVGIGQLDPDQIHLPGIFVDRIVKGPSYEKRIEKRSTRQTMKPKKVTPASKARDRIIRRAALEFKDGMYANLGIGIPMLASNYIPKGVKVTLQSENGILGLGPVPETEADVDADLINAGKESVTVLPGAAYFSSDESFGMIRGGHIDLTILGGMQVSENGDLANWMIPGMVVKGMGGAMDLVSSPTTKVVITMEHKARDGSPKILKNCTLPVTGNILQIF</sequence>
<name>E2A382_CAMFO</name>
<dbReference type="NCBIfam" id="TIGR02429">
    <property type="entry name" value="pcaI_scoA_fam"/>
    <property type="match status" value="1"/>
</dbReference>
<dbReference type="InterPro" id="IPR036034">
    <property type="entry name" value="PDZ_sf"/>
</dbReference>
<evidence type="ECO:0000256" key="1">
    <source>
        <dbReference type="ARBA" id="ARBA00004173"/>
    </source>
</evidence>
<dbReference type="InterPro" id="IPR012792">
    <property type="entry name" value="3-oxoacid_CoA-transf_A"/>
</dbReference>
<feature type="region of interest" description="Disordered" evidence="8">
    <location>
        <begin position="1"/>
        <end position="67"/>
    </location>
</feature>
<evidence type="ECO:0000313" key="10">
    <source>
        <dbReference type="EMBL" id="EFN72110.1"/>
    </source>
</evidence>
<dbReference type="InterPro" id="IPR056814">
    <property type="entry name" value="GIPC1-3_GH1"/>
</dbReference>
<evidence type="ECO:0000256" key="3">
    <source>
        <dbReference type="ARBA" id="ARBA00009011"/>
    </source>
</evidence>
<dbReference type="CDD" id="cd21180">
    <property type="entry name" value="GH2_GIPC"/>
    <property type="match status" value="1"/>
</dbReference>
<dbReference type="InterPro" id="IPR004163">
    <property type="entry name" value="CoA_transf_BS"/>
</dbReference>
<comment type="subcellular location">
    <subcellularLocation>
        <location evidence="1">Mitochondrion</location>
    </subcellularLocation>
</comment>
<evidence type="ECO:0000256" key="6">
    <source>
        <dbReference type="ARBA" id="ARBA00022946"/>
    </source>
</evidence>
<dbReference type="PROSITE" id="PS01273">
    <property type="entry name" value="COA_TRANSF_1"/>
    <property type="match status" value="1"/>
</dbReference>
<dbReference type="Pfam" id="PF00595">
    <property type="entry name" value="PDZ"/>
    <property type="match status" value="1"/>
</dbReference>
<accession>E2A382</accession>
<dbReference type="InterPro" id="IPR004165">
    <property type="entry name" value="CoA_trans_fam_I"/>
</dbReference>
<dbReference type="Proteomes" id="UP000000311">
    <property type="component" value="Unassembled WGS sequence"/>
</dbReference>
<dbReference type="PROSITE" id="PS50106">
    <property type="entry name" value="PDZ"/>
    <property type="match status" value="1"/>
</dbReference>
<dbReference type="AlphaFoldDB" id="E2A382"/>
<evidence type="ECO:0000256" key="5">
    <source>
        <dbReference type="ARBA" id="ARBA00022679"/>
    </source>
</evidence>
<dbReference type="InterPro" id="IPR001478">
    <property type="entry name" value="PDZ"/>
</dbReference>
<dbReference type="STRING" id="104421.E2A382"/>
<dbReference type="GO" id="GO:0005739">
    <property type="term" value="C:mitochondrion"/>
    <property type="evidence" value="ECO:0007669"/>
    <property type="project" value="UniProtKB-SubCell"/>
</dbReference>
<dbReference type="InterPro" id="IPR055349">
    <property type="entry name" value="GH2_GIPC"/>
</dbReference>
<evidence type="ECO:0000256" key="2">
    <source>
        <dbReference type="ARBA" id="ARBA00004753"/>
    </source>
</evidence>
<evidence type="ECO:0000256" key="7">
    <source>
        <dbReference type="ARBA" id="ARBA00023128"/>
    </source>
</evidence>
<keyword evidence="5 10" id="KW-0808">Transferase</keyword>
<dbReference type="Gene3D" id="2.30.42.10">
    <property type="match status" value="1"/>
</dbReference>
<gene>
    <name evidence="10" type="ORF">EAG_11977</name>
</gene>
<feature type="compositionally biased region" description="Polar residues" evidence="8">
    <location>
        <begin position="37"/>
        <end position="55"/>
    </location>
</feature>
<evidence type="ECO:0000256" key="4">
    <source>
        <dbReference type="ARBA" id="ARBA00012490"/>
    </source>
</evidence>
<dbReference type="EMBL" id="GL436311">
    <property type="protein sequence ID" value="EFN72110.1"/>
    <property type="molecule type" value="Genomic_DNA"/>
</dbReference>
<dbReference type="GO" id="GO:0008260">
    <property type="term" value="F:succinyl-CoA:3-oxo-acid CoA-transferase activity"/>
    <property type="evidence" value="ECO:0007669"/>
    <property type="project" value="UniProtKB-EC"/>
</dbReference>
<comment type="similarity">
    <text evidence="3">Belongs to the GIPC family.</text>
</comment>
<reference evidence="10 11" key="1">
    <citation type="journal article" date="2010" name="Science">
        <title>Genomic comparison of the ants Camponotus floridanus and Harpegnathos saltator.</title>
        <authorList>
            <person name="Bonasio R."/>
            <person name="Zhang G."/>
            <person name="Ye C."/>
            <person name="Mutti N.S."/>
            <person name="Fang X."/>
            <person name="Qin N."/>
            <person name="Donahue G."/>
            <person name="Yang P."/>
            <person name="Li Q."/>
            <person name="Li C."/>
            <person name="Zhang P."/>
            <person name="Huang Z."/>
            <person name="Berger S.L."/>
            <person name="Reinberg D."/>
            <person name="Wang J."/>
            <person name="Liebig J."/>
        </authorList>
    </citation>
    <scope>NUCLEOTIDE SEQUENCE [LARGE SCALE GENOMIC DNA]</scope>
    <source>
        <strain evidence="11">C129</strain>
    </source>
</reference>
<evidence type="ECO:0000259" key="9">
    <source>
        <dbReference type="PROSITE" id="PS50106"/>
    </source>
</evidence>
<dbReference type="Pfam" id="PF01144">
    <property type="entry name" value="CoA_trans"/>
    <property type="match status" value="2"/>
</dbReference>
<organism evidence="11">
    <name type="scientific">Camponotus floridanus</name>
    <name type="common">Florida carpenter ant</name>
    <dbReference type="NCBI Taxonomy" id="104421"/>
    <lineage>
        <taxon>Eukaryota</taxon>
        <taxon>Metazoa</taxon>
        <taxon>Ecdysozoa</taxon>
        <taxon>Arthropoda</taxon>
        <taxon>Hexapoda</taxon>
        <taxon>Insecta</taxon>
        <taxon>Pterygota</taxon>
        <taxon>Neoptera</taxon>
        <taxon>Endopterygota</taxon>
        <taxon>Hymenoptera</taxon>
        <taxon>Apocrita</taxon>
        <taxon>Aculeata</taxon>
        <taxon>Formicoidea</taxon>
        <taxon>Formicidae</taxon>
        <taxon>Formicinae</taxon>
        <taxon>Camponotus</taxon>
    </lineage>
</organism>
<feature type="domain" description="PDZ" evidence="9">
    <location>
        <begin position="148"/>
        <end position="228"/>
    </location>
</feature>
<dbReference type="OrthoDB" id="1933379at2759"/>
<dbReference type="InParanoid" id="E2A382"/>
<dbReference type="SUPFAM" id="SSF50156">
    <property type="entry name" value="PDZ domain-like"/>
    <property type="match status" value="1"/>
</dbReference>
<dbReference type="Gene3D" id="3.40.1080.10">
    <property type="entry name" value="Glutaconate Coenzyme A-transferase"/>
    <property type="match status" value="2"/>
</dbReference>